<protein>
    <recommendedName>
        <fullName evidence="4">Lipoprotein</fullName>
    </recommendedName>
</protein>
<proteinExistence type="predicted"/>
<gene>
    <name evidence="2" type="ORF">C3729_04950</name>
</gene>
<dbReference type="Proteomes" id="UP000238565">
    <property type="component" value="Unassembled WGS sequence"/>
</dbReference>
<dbReference type="AlphaFoldDB" id="A0A2S7I704"/>
<keyword evidence="1" id="KW-0732">Signal</keyword>
<evidence type="ECO:0000256" key="1">
    <source>
        <dbReference type="SAM" id="SignalP"/>
    </source>
</evidence>
<evidence type="ECO:0008006" key="4">
    <source>
        <dbReference type="Google" id="ProtNLM"/>
    </source>
</evidence>
<accession>A0A2S7I704</accession>
<name>A0A2S7I704_9FLAO</name>
<dbReference type="EMBL" id="PTPZ01000002">
    <property type="protein sequence ID" value="PPZ92315.1"/>
    <property type="molecule type" value="Genomic_DNA"/>
</dbReference>
<evidence type="ECO:0000313" key="2">
    <source>
        <dbReference type="EMBL" id="PPZ92315.1"/>
    </source>
</evidence>
<organism evidence="2 3">
    <name type="scientific">Cloacibacterium normanense</name>
    <dbReference type="NCBI Taxonomy" id="237258"/>
    <lineage>
        <taxon>Bacteria</taxon>
        <taxon>Pseudomonadati</taxon>
        <taxon>Bacteroidota</taxon>
        <taxon>Flavobacteriia</taxon>
        <taxon>Flavobacteriales</taxon>
        <taxon>Weeksellaceae</taxon>
    </lineage>
</organism>
<dbReference type="RefSeq" id="WP_104793130.1">
    <property type="nucleotide sequence ID" value="NZ_PTPZ01000002.1"/>
</dbReference>
<dbReference type="PROSITE" id="PS51257">
    <property type="entry name" value="PROKAR_LIPOPROTEIN"/>
    <property type="match status" value="1"/>
</dbReference>
<sequence length="168" mass="19470">MKKLYALFLLMFSVFVFSQSCGINSYGFVKWTSNKTYTASIIVKNDYKTTVRVKYDDIMVQYEADYDVQHLDDVILKIEGTGTPVFLKGKSSYNPDTFIFRISQEGNIISGTTYDSSQVRNKLEILDSDNLDNNLALLEQFYTEKDADYPEIVKSLLYFDYTNKKKKK</sequence>
<comment type="caution">
    <text evidence="2">The sequence shown here is derived from an EMBL/GenBank/DDBJ whole genome shotgun (WGS) entry which is preliminary data.</text>
</comment>
<feature type="signal peptide" evidence="1">
    <location>
        <begin position="1"/>
        <end position="18"/>
    </location>
</feature>
<evidence type="ECO:0000313" key="3">
    <source>
        <dbReference type="Proteomes" id="UP000238565"/>
    </source>
</evidence>
<reference evidence="2 3" key="1">
    <citation type="submission" date="2018-02" db="EMBL/GenBank/DDBJ databases">
        <title>Draft genome sequence of bacterial isolates from marine environment.</title>
        <authorList>
            <person name="Singh S.K."/>
            <person name="Hill R."/>
            <person name="Major S."/>
            <person name="Cai H."/>
            <person name="Li Y."/>
        </authorList>
    </citation>
    <scope>NUCLEOTIDE SEQUENCE [LARGE SCALE GENOMIC DNA]</scope>
    <source>
        <strain evidence="2 3">IMET F</strain>
    </source>
</reference>
<feature type="chain" id="PRO_5015474045" description="Lipoprotein" evidence="1">
    <location>
        <begin position="19"/>
        <end position="168"/>
    </location>
</feature>